<dbReference type="SUPFAM" id="SSF48256">
    <property type="entry name" value="Citrate synthase"/>
    <property type="match status" value="1"/>
</dbReference>
<dbReference type="NCBIfam" id="TIGR01798">
    <property type="entry name" value="cit_synth_I"/>
    <property type="match status" value="1"/>
</dbReference>
<reference evidence="12" key="1">
    <citation type="submission" date="2022-08" db="EMBL/GenBank/DDBJ databases">
        <title>Genomic Encyclopedia of Type Strains, Phase III (KMG-III): the genomes of soil and plant-associated and newly described type strains.</title>
        <authorList>
            <person name="Whitman W."/>
        </authorList>
    </citation>
    <scope>NUCLEOTIDE SEQUENCE</scope>
    <source>
        <strain evidence="12">HMT 1</strain>
    </source>
</reference>
<accession>A0AAE3HKY7</accession>
<keyword evidence="11" id="KW-0472">Membrane</keyword>
<evidence type="ECO:0000256" key="4">
    <source>
        <dbReference type="ARBA" id="ARBA00022679"/>
    </source>
</evidence>
<keyword evidence="11" id="KW-0812">Transmembrane</keyword>
<evidence type="ECO:0000256" key="11">
    <source>
        <dbReference type="SAM" id="Phobius"/>
    </source>
</evidence>
<keyword evidence="4 7" id="KW-0808">Transferase</keyword>
<dbReference type="RefSeq" id="WP_259054659.1">
    <property type="nucleotide sequence ID" value="NZ_JANUCT010000006.1"/>
</dbReference>
<dbReference type="Gene3D" id="1.10.580.10">
    <property type="entry name" value="Citrate Synthase, domain 1"/>
    <property type="match status" value="1"/>
</dbReference>
<comment type="similarity">
    <text evidence="2 7 10">Belongs to the citrate synthase family.</text>
</comment>
<evidence type="ECO:0000256" key="8">
    <source>
        <dbReference type="PIRSR" id="PIRSR001369-1"/>
    </source>
</evidence>
<dbReference type="NCBIfam" id="NF004126">
    <property type="entry name" value="PRK05614.1"/>
    <property type="match status" value="1"/>
</dbReference>
<evidence type="ECO:0000313" key="13">
    <source>
        <dbReference type="Proteomes" id="UP001204445"/>
    </source>
</evidence>
<feature type="active site" evidence="8">
    <location>
        <position position="365"/>
    </location>
</feature>
<name>A0AAE3HKY7_9GAMM</name>
<dbReference type="PROSITE" id="PS00480">
    <property type="entry name" value="CITRATE_SYNTHASE"/>
    <property type="match status" value="1"/>
</dbReference>
<dbReference type="FunFam" id="1.10.230.10:FF:000002">
    <property type="entry name" value="Citrate synthase"/>
    <property type="match status" value="1"/>
</dbReference>
<comment type="caution">
    <text evidence="12">The sequence shown here is derived from an EMBL/GenBank/DDBJ whole genome shotgun (WGS) entry which is preliminary data.</text>
</comment>
<dbReference type="InterPro" id="IPR016142">
    <property type="entry name" value="Citrate_synth-like_lrg_a-sub"/>
</dbReference>
<dbReference type="Gene3D" id="2.20.28.60">
    <property type="match status" value="1"/>
</dbReference>
<dbReference type="Pfam" id="PF00285">
    <property type="entry name" value="Citrate_synt"/>
    <property type="match status" value="1"/>
</dbReference>
<evidence type="ECO:0000256" key="2">
    <source>
        <dbReference type="ARBA" id="ARBA00010566"/>
    </source>
</evidence>
<dbReference type="InterPro" id="IPR010953">
    <property type="entry name" value="Citrate_synthase_typ-I"/>
</dbReference>
<feature type="transmembrane region" description="Helical" evidence="11">
    <location>
        <begin position="366"/>
        <end position="388"/>
    </location>
</feature>
<protein>
    <recommendedName>
        <fullName evidence="6 7">Citrate synthase</fullName>
    </recommendedName>
</protein>
<dbReference type="PANTHER" id="PTHR42871">
    <property type="entry name" value="CITRATE SYNTHASE"/>
    <property type="match status" value="1"/>
</dbReference>
<keyword evidence="3 9" id="KW-0816">Tricarboxylic acid cycle</keyword>
<keyword evidence="12" id="KW-0012">Acyltransferase</keyword>
<dbReference type="EMBL" id="JANUCT010000006">
    <property type="protein sequence ID" value="MCS3903046.1"/>
    <property type="molecule type" value="Genomic_DNA"/>
</dbReference>
<dbReference type="GO" id="GO:0036440">
    <property type="term" value="F:citrate synthase activity"/>
    <property type="evidence" value="ECO:0007669"/>
    <property type="project" value="UniProtKB-EC"/>
</dbReference>
<evidence type="ECO:0000256" key="5">
    <source>
        <dbReference type="ARBA" id="ARBA00049288"/>
    </source>
</evidence>
<proteinExistence type="inferred from homology"/>
<dbReference type="GO" id="GO:0005737">
    <property type="term" value="C:cytoplasm"/>
    <property type="evidence" value="ECO:0007669"/>
    <property type="project" value="InterPro"/>
</dbReference>
<keyword evidence="11" id="KW-1133">Transmembrane helix</keyword>
<evidence type="ECO:0000256" key="10">
    <source>
        <dbReference type="RuleBase" id="RU003406"/>
    </source>
</evidence>
<gene>
    <name evidence="12" type="ORF">J2T55_001063</name>
</gene>
<dbReference type="InterPro" id="IPR036969">
    <property type="entry name" value="Citrate_synthase_sf"/>
</dbReference>
<dbReference type="InterPro" id="IPR016143">
    <property type="entry name" value="Citrate_synth-like_sm_a-sub"/>
</dbReference>
<sequence>MTDTVTIIDNTTGNKVECPIVRGVYGPPVIDTKELYKELGMFTLDPGYVNTAACRSAITYLDGEQGVLMHRGYPIEQLAEHSSYLEVCYLLLNGELPTQQEMETFKDNLNRRSLVHEHLDRFYTGYRYDAHPMSIMVGVTGALSSYYHEAMDIQDPEDRLLTAHRVIAKMPILAAHCYKYAMGHPFVHPRYELTYVENLLNMIFAVPHRPYQPSPVAIRALDQLLILHADHEQNASTSTVRLAGSAEANPFACISAGIATLWGRAHGGANEAVIHMLNEIGDPKNIDQYIAKAKDKDDPFRLMGFGHRVYKNYDPRAKIIRKACHDLLNEMDTVNQPMFETAMRLEEIALQDEYFIERKLYPNVDFYSGIILQALGIPMSMFTVLFAVGRSAGWISQWLEMMEDADFRIGRPRQLYTGSQQRDYVPIDKRG</sequence>
<evidence type="ECO:0000256" key="1">
    <source>
        <dbReference type="ARBA" id="ARBA00004751"/>
    </source>
</evidence>
<comment type="pathway">
    <text evidence="1 9">Carbohydrate metabolism; tricarboxylic acid cycle; isocitrate from oxaloacetate: step 1/2.</text>
</comment>
<evidence type="ECO:0000256" key="7">
    <source>
        <dbReference type="PIRNR" id="PIRNR001369"/>
    </source>
</evidence>
<comment type="catalytic activity">
    <reaction evidence="5 9">
        <text>oxaloacetate + acetyl-CoA + H2O = citrate + CoA + H(+)</text>
        <dbReference type="Rhea" id="RHEA:16845"/>
        <dbReference type="ChEBI" id="CHEBI:15377"/>
        <dbReference type="ChEBI" id="CHEBI:15378"/>
        <dbReference type="ChEBI" id="CHEBI:16452"/>
        <dbReference type="ChEBI" id="CHEBI:16947"/>
        <dbReference type="ChEBI" id="CHEBI:57287"/>
        <dbReference type="ChEBI" id="CHEBI:57288"/>
        <dbReference type="EC" id="2.3.3.16"/>
    </reaction>
</comment>
<evidence type="ECO:0000313" key="12">
    <source>
        <dbReference type="EMBL" id="MCS3903046.1"/>
    </source>
</evidence>
<organism evidence="12 13">
    <name type="scientific">Methylohalomonas lacus</name>
    <dbReference type="NCBI Taxonomy" id="398773"/>
    <lineage>
        <taxon>Bacteria</taxon>
        <taxon>Pseudomonadati</taxon>
        <taxon>Pseudomonadota</taxon>
        <taxon>Gammaproteobacteria</taxon>
        <taxon>Methylohalomonadales</taxon>
        <taxon>Methylohalomonadaceae</taxon>
        <taxon>Methylohalomonas</taxon>
    </lineage>
</organism>
<dbReference type="InterPro" id="IPR002020">
    <property type="entry name" value="Citrate_synthase"/>
</dbReference>
<evidence type="ECO:0000256" key="3">
    <source>
        <dbReference type="ARBA" id="ARBA00022532"/>
    </source>
</evidence>
<dbReference type="PANTHER" id="PTHR42871:SF1">
    <property type="entry name" value="CITRATE SYNTHASE"/>
    <property type="match status" value="1"/>
</dbReference>
<dbReference type="PIRSF" id="PIRSF001369">
    <property type="entry name" value="Citrate_synth"/>
    <property type="match status" value="1"/>
</dbReference>
<evidence type="ECO:0000256" key="6">
    <source>
        <dbReference type="NCBIfam" id="TIGR01798"/>
    </source>
</evidence>
<evidence type="ECO:0000256" key="9">
    <source>
        <dbReference type="RuleBase" id="RU003370"/>
    </source>
</evidence>
<dbReference type="Gene3D" id="1.10.230.10">
    <property type="entry name" value="Cytochrome P450-Terp, domain 2"/>
    <property type="match status" value="1"/>
</dbReference>
<dbReference type="AlphaFoldDB" id="A0AAE3HKY7"/>
<dbReference type="GO" id="GO:0006099">
    <property type="term" value="P:tricarboxylic acid cycle"/>
    <property type="evidence" value="ECO:0007669"/>
    <property type="project" value="UniProtKB-UniRule"/>
</dbReference>
<feature type="active site" evidence="8">
    <location>
        <position position="307"/>
    </location>
</feature>
<dbReference type="InterPro" id="IPR024176">
    <property type="entry name" value="Citrate_synthase_bac-typ"/>
</dbReference>
<dbReference type="Proteomes" id="UP001204445">
    <property type="component" value="Unassembled WGS sequence"/>
</dbReference>
<keyword evidence="13" id="KW-1185">Reference proteome</keyword>
<dbReference type="PRINTS" id="PR00143">
    <property type="entry name" value="CITRTSNTHASE"/>
</dbReference>
<dbReference type="CDD" id="cd06114">
    <property type="entry name" value="EcCS_like"/>
    <property type="match status" value="1"/>
</dbReference>
<dbReference type="InterPro" id="IPR019810">
    <property type="entry name" value="Citrate_synthase_AS"/>
</dbReference>